<dbReference type="InterPro" id="IPR002938">
    <property type="entry name" value="FAD-bd"/>
</dbReference>
<gene>
    <name evidence="5" type="ORF">AWC16_14380</name>
</gene>
<reference evidence="5 6" key="1">
    <citation type="submission" date="2016-01" db="EMBL/GenBank/DDBJ databases">
        <title>The new phylogeny of the genus Mycobacterium.</title>
        <authorList>
            <person name="Tarcisio F."/>
            <person name="Conor M."/>
            <person name="Antonella G."/>
            <person name="Elisabetta G."/>
            <person name="Giulia F.S."/>
            <person name="Sara T."/>
            <person name="Anna F."/>
            <person name="Clotilde B."/>
            <person name="Roberto B."/>
            <person name="Veronica D.S."/>
            <person name="Fabio R."/>
            <person name="Monica P."/>
            <person name="Olivier J."/>
            <person name="Enrico T."/>
            <person name="Nicola S."/>
        </authorList>
    </citation>
    <scope>NUCLEOTIDE SEQUENCE [LARGE SCALE GENOMIC DNA]</scope>
    <source>
        <strain evidence="5 6">DSM 45394</strain>
    </source>
</reference>
<dbReference type="PANTHER" id="PTHR43004">
    <property type="entry name" value="TRK SYSTEM POTASSIUM UPTAKE PROTEIN"/>
    <property type="match status" value="1"/>
</dbReference>
<proteinExistence type="predicted"/>
<dbReference type="GO" id="GO:0071949">
    <property type="term" value="F:FAD binding"/>
    <property type="evidence" value="ECO:0007669"/>
    <property type="project" value="InterPro"/>
</dbReference>
<accession>A0A1X1YHP8</accession>
<dbReference type="InterPro" id="IPR036188">
    <property type="entry name" value="FAD/NAD-bd_sf"/>
</dbReference>
<dbReference type="Gene3D" id="3.40.30.120">
    <property type="match status" value="1"/>
</dbReference>
<dbReference type="Pfam" id="PF01494">
    <property type="entry name" value="FAD_binding_3"/>
    <property type="match status" value="1"/>
</dbReference>
<evidence type="ECO:0000256" key="2">
    <source>
        <dbReference type="ARBA" id="ARBA00022630"/>
    </source>
</evidence>
<dbReference type="PANTHER" id="PTHR43004:SF19">
    <property type="entry name" value="BINDING MONOOXYGENASE, PUTATIVE (JCVI)-RELATED"/>
    <property type="match status" value="1"/>
</dbReference>
<dbReference type="PRINTS" id="PR00420">
    <property type="entry name" value="RNGMNOXGNASE"/>
</dbReference>
<evidence type="ECO:0000313" key="6">
    <source>
        <dbReference type="Proteomes" id="UP000193866"/>
    </source>
</evidence>
<dbReference type="Gene3D" id="3.50.50.60">
    <property type="entry name" value="FAD/NAD(P)-binding domain"/>
    <property type="match status" value="1"/>
</dbReference>
<dbReference type="Pfam" id="PF21274">
    <property type="entry name" value="Rng_hyd_C"/>
    <property type="match status" value="1"/>
</dbReference>
<dbReference type="RefSeq" id="WP_085265175.1">
    <property type="nucleotide sequence ID" value="NZ_LQPG01000022.1"/>
</dbReference>
<evidence type="ECO:0000259" key="4">
    <source>
        <dbReference type="Pfam" id="PF01494"/>
    </source>
</evidence>
<evidence type="ECO:0000256" key="1">
    <source>
        <dbReference type="ARBA" id="ARBA00001974"/>
    </source>
</evidence>
<dbReference type="SUPFAM" id="SSF51905">
    <property type="entry name" value="FAD/NAD(P)-binding domain"/>
    <property type="match status" value="1"/>
</dbReference>
<evidence type="ECO:0000256" key="3">
    <source>
        <dbReference type="ARBA" id="ARBA00022827"/>
    </source>
</evidence>
<dbReference type="EMBL" id="LQPG01000022">
    <property type="protein sequence ID" value="ORW10545.1"/>
    <property type="molecule type" value="Genomic_DNA"/>
</dbReference>
<dbReference type="Gene3D" id="3.30.70.2450">
    <property type="match status" value="1"/>
</dbReference>
<dbReference type="AlphaFoldDB" id="A0A1X1YHP8"/>
<dbReference type="OrthoDB" id="8670884at2"/>
<protein>
    <recommendedName>
        <fullName evidence="4">FAD-binding domain-containing protein</fullName>
    </recommendedName>
</protein>
<sequence>MADNTDVLVVGAGPTGLTIATELARRGIRTRIVDAAAGPNTETRALGMQARSLELFEKQGITSELLARGLQTHTFNVFSENRQILRASFAELDSPYPFLLMIPQYEVQDVLTAHLATLGTRVERSVELVGLTQHTDHVTAELRHADGRVESASADWIIGADGAHSTVRRLLGLRFLGTSFEENFAVADLRMQWSLPADEFFAFLNRGRFVAYFPMRHGWHRIAVAQPERPAPTGAVTIEELQRAVDICAPDGAEIAEVRQAGRFRINQRRVESHSAGRVFLIGDAAHIHSVVGAQGMNTGIQDAFNLGWKLASVVQGRAERALLDTYAAERAPVARRLVTGTRRITRMTLLRNPVSTALRRHIAPHVLARPRVQRTLTRAISQIDVSYHDGSGSAPHGRTAVGDRAPDLLINRPTGEAIRLFDLLDTERHTLLILGGPVHDLDERYGQHRDWVHVVEVADPAAASAYGFAGRGSVLIRPDGYIAARGDDSQPATLDEDIRRVLSGHVLEYR</sequence>
<comment type="cofactor">
    <cofactor evidence="1">
        <name>FAD</name>
        <dbReference type="ChEBI" id="CHEBI:57692"/>
    </cofactor>
</comment>
<organism evidence="5 6">
    <name type="scientific">Mycolicibacter longobardus</name>
    <dbReference type="NCBI Taxonomy" id="1108812"/>
    <lineage>
        <taxon>Bacteria</taxon>
        <taxon>Bacillati</taxon>
        <taxon>Actinomycetota</taxon>
        <taxon>Actinomycetes</taxon>
        <taxon>Mycobacteriales</taxon>
        <taxon>Mycobacteriaceae</taxon>
        <taxon>Mycolicibacter</taxon>
    </lineage>
</organism>
<keyword evidence="3" id="KW-0274">FAD</keyword>
<keyword evidence="2" id="KW-0285">Flavoprotein</keyword>
<comment type="caution">
    <text evidence="5">The sequence shown here is derived from an EMBL/GenBank/DDBJ whole genome shotgun (WGS) entry which is preliminary data.</text>
</comment>
<evidence type="ECO:0000313" key="5">
    <source>
        <dbReference type="EMBL" id="ORW10545.1"/>
    </source>
</evidence>
<dbReference type="GO" id="GO:0016709">
    <property type="term" value="F:oxidoreductase activity, acting on paired donors, with incorporation or reduction of molecular oxygen, NAD(P)H as one donor, and incorporation of one atom of oxygen"/>
    <property type="evidence" value="ECO:0007669"/>
    <property type="project" value="UniProtKB-ARBA"/>
</dbReference>
<dbReference type="Proteomes" id="UP000193866">
    <property type="component" value="Unassembled WGS sequence"/>
</dbReference>
<feature type="domain" description="FAD-binding" evidence="4">
    <location>
        <begin position="5"/>
        <end position="340"/>
    </location>
</feature>
<name>A0A1X1YHP8_9MYCO</name>
<dbReference type="STRING" id="1108812.AWC16_14380"/>
<dbReference type="InterPro" id="IPR050641">
    <property type="entry name" value="RIFMO-like"/>
</dbReference>
<keyword evidence="6" id="KW-1185">Reference proteome</keyword>